<keyword evidence="3" id="KW-1185">Reference proteome</keyword>
<evidence type="ECO:0000256" key="1">
    <source>
        <dbReference type="SAM" id="MobiDB-lite"/>
    </source>
</evidence>
<protein>
    <submittedName>
        <fullName evidence="2">Uncharacterized protein</fullName>
    </submittedName>
</protein>
<feature type="region of interest" description="Disordered" evidence="1">
    <location>
        <begin position="76"/>
        <end position="115"/>
    </location>
</feature>
<dbReference type="Gene3D" id="3.10.450.50">
    <property type="match status" value="1"/>
</dbReference>
<accession>A0ABN9TE46</accession>
<dbReference type="EMBL" id="CAUYUJ010014624">
    <property type="protein sequence ID" value="CAK0844011.1"/>
    <property type="molecule type" value="Genomic_DNA"/>
</dbReference>
<proteinExistence type="predicted"/>
<dbReference type="Proteomes" id="UP001189429">
    <property type="component" value="Unassembled WGS sequence"/>
</dbReference>
<comment type="caution">
    <text evidence="2">The sequence shown here is derived from an EMBL/GenBank/DDBJ whole genome shotgun (WGS) entry which is preliminary data.</text>
</comment>
<organism evidence="2 3">
    <name type="scientific">Prorocentrum cordatum</name>
    <dbReference type="NCBI Taxonomy" id="2364126"/>
    <lineage>
        <taxon>Eukaryota</taxon>
        <taxon>Sar</taxon>
        <taxon>Alveolata</taxon>
        <taxon>Dinophyceae</taxon>
        <taxon>Prorocentrales</taxon>
        <taxon>Prorocentraceae</taxon>
        <taxon>Prorocentrum</taxon>
    </lineage>
</organism>
<evidence type="ECO:0000313" key="2">
    <source>
        <dbReference type="EMBL" id="CAK0844011.1"/>
    </source>
</evidence>
<evidence type="ECO:0000313" key="3">
    <source>
        <dbReference type="Proteomes" id="UP001189429"/>
    </source>
</evidence>
<sequence>MVREVWHPEGHLYGIAPDGQSVVDRDAPAFFAGVARRGNSEHLAEHDRIVKIDTAGPRCAVAKVQIALLGDAQEQPSAGERTCSTRTSSCCSGWGAGGGSSARSSLGGSRTGGWSPTCAGVTCRSRR</sequence>
<name>A0ABN9TE46_9DINO</name>
<feature type="compositionally biased region" description="Low complexity" evidence="1">
    <location>
        <begin position="101"/>
        <end position="115"/>
    </location>
</feature>
<gene>
    <name evidence="2" type="ORF">PCOR1329_LOCUS38183</name>
</gene>
<reference evidence="2" key="1">
    <citation type="submission" date="2023-10" db="EMBL/GenBank/DDBJ databases">
        <authorList>
            <person name="Chen Y."/>
            <person name="Shah S."/>
            <person name="Dougan E. K."/>
            <person name="Thang M."/>
            <person name="Chan C."/>
        </authorList>
    </citation>
    <scope>NUCLEOTIDE SEQUENCE [LARGE SCALE GENOMIC DNA]</scope>
</reference>
<feature type="compositionally biased region" description="Low complexity" evidence="1">
    <location>
        <begin position="81"/>
        <end position="93"/>
    </location>
</feature>